<evidence type="ECO:0000256" key="1">
    <source>
        <dbReference type="ARBA" id="ARBA00022741"/>
    </source>
</evidence>
<dbReference type="AlphaFoldDB" id="A0A383EX50"/>
<dbReference type="InterPro" id="IPR004604">
    <property type="entry name" value="DNA_recomb/repair_RecN"/>
</dbReference>
<accession>A0A383EX50</accession>
<reference evidence="5" key="1">
    <citation type="submission" date="2018-05" db="EMBL/GenBank/DDBJ databases">
        <authorList>
            <person name="Lanie J.A."/>
            <person name="Ng W.-L."/>
            <person name="Kazmierczak K.M."/>
            <person name="Andrzejewski T.M."/>
            <person name="Davidsen T.M."/>
            <person name="Wayne K.J."/>
            <person name="Tettelin H."/>
            <person name="Glass J.I."/>
            <person name="Rusch D."/>
            <person name="Podicherti R."/>
            <person name="Tsui H.-C.T."/>
            <person name="Winkler M.E."/>
        </authorList>
    </citation>
    <scope>NUCLEOTIDE SEQUENCE</scope>
</reference>
<dbReference type="GO" id="GO:0006310">
    <property type="term" value="P:DNA recombination"/>
    <property type="evidence" value="ECO:0007669"/>
    <property type="project" value="InterPro"/>
</dbReference>
<dbReference type="GO" id="GO:0009432">
    <property type="term" value="P:SOS response"/>
    <property type="evidence" value="ECO:0007669"/>
    <property type="project" value="TreeGrafter"/>
</dbReference>
<dbReference type="Gene3D" id="6.10.140.1090">
    <property type="match status" value="1"/>
</dbReference>
<dbReference type="EMBL" id="UINC01229568">
    <property type="protein sequence ID" value="SVE61331.1"/>
    <property type="molecule type" value="Genomic_DNA"/>
</dbReference>
<evidence type="ECO:0000256" key="2">
    <source>
        <dbReference type="ARBA" id="ARBA00022763"/>
    </source>
</evidence>
<feature type="non-terminal residue" evidence="5">
    <location>
        <position position="1"/>
    </location>
</feature>
<dbReference type="GO" id="GO:0043590">
    <property type="term" value="C:bacterial nucleoid"/>
    <property type="evidence" value="ECO:0007669"/>
    <property type="project" value="TreeGrafter"/>
</dbReference>
<dbReference type="GO" id="GO:0006281">
    <property type="term" value="P:DNA repair"/>
    <property type="evidence" value="ECO:0007669"/>
    <property type="project" value="UniProtKB-KW"/>
</dbReference>
<evidence type="ECO:0000313" key="5">
    <source>
        <dbReference type="EMBL" id="SVE61331.1"/>
    </source>
</evidence>
<sequence length="228" mass="26932">LEERLVLLKKEQNDYDEKNDLYNLQFKELSLFPMSIDHEQKILDKHKLLTNSEDIKYSIDNVKILFDGNAESVIDKLNQIQKIINNITIFDEKFKNIEQMLSSNIIDLEDMYNVISEYENNIVYDNEELDKINFEIAHIETLKRKYGGSIESALSYYEKLKKINENNKNYKTEIYEIHNEISILSKQMVKCASIISKKRHENAIDLEKCITEYLSSLGMENTIFKIKL</sequence>
<evidence type="ECO:0008006" key="6">
    <source>
        <dbReference type="Google" id="ProtNLM"/>
    </source>
</evidence>
<protein>
    <recommendedName>
        <fullName evidence="6">DNA repair protein RecN</fullName>
    </recommendedName>
</protein>
<gene>
    <name evidence="5" type="ORF">METZ01_LOCUS514185</name>
</gene>
<keyword evidence="2" id="KW-0227">DNA damage</keyword>
<organism evidence="5">
    <name type="scientific">marine metagenome</name>
    <dbReference type="NCBI Taxonomy" id="408172"/>
    <lineage>
        <taxon>unclassified sequences</taxon>
        <taxon>metagenomes</taxon>
        <taxon>ecological metagenomes</taxon>
    </lineage>
</organism>
<dbReference type="PANTHER" id="PTHR11059:SF0">
    <property type="entry name" value="DNA REPAIR PROTEIN RECN"/>
    <property type="match status" value="1"/>
</dbReference>
<keyword evidence="4" id="KW-0234">DNA repair</keyword>
<name>A0A383EX50_9ZZZZ</name>
<evidence type="ECO:0000256" key="4">
    <source>
        <dbReference type="ARBA" id="ARBA00023204"/>
    </source>
</evidence>
<dbReference type="PANTHER" id="PTHR11059">
    <property type="entry name" value="DNA REPAIR PROTEIN RECN"/>
    <property type="match status" value="1"/>
</dbReference>
<evidence type="ECO:0000256" key="3">
    <source>
        <dbReference type="ARBA" id="ARBA00022840"/>
    </source>
</evidence>
<keyword evidence="1" id="KW-0547">Nucleotide-binding</keyword>
<dbReference type="GO" id="GO:0005524">
    <property type="term" value="F:ATP binding"/>
    <property type="evidence" value="ECO:0007669"/>
    <property type="project" value="UniProtKB-KW"/>
</dbReference>
<proteinExistence type="predicted"/>
<feature type="non-terminal residue" evidence="5">
    <location>
        <position position="228"/>
    </location>
</feature>
<keyword evidence="3" id="KW-0067">ATP-binding</keyword>